<gene>
    <name evidence="2" type="ORF">RR46_09075</name>
</gene>
<dbReference type="SUPFAM" id="SSF56112">
    <property type="entry name" value="Protein kinase-like (PK-like)"/>
    <property type="match status" value="1"/>
</dbReference>
<sequence>MQIEEKLQDFDTTKLVSTHQDELPCQLKAVLKKIAHEEGYLNYNILSRSISTEGGNYMAMLYEVDLKGRTNEGEKETNMFIKRVISQEHVKIINLSDIYSRELFFYNDLSKVFKELETEADVPLDERYKSVKSYNESDTEAIIMQNLNKEGFTTIYRMNVMPLKFAELSVQQLARFHALSFIIEQRRPEYFEKKIKSLKPSIQYGDDYVEFCKNMYKVSSNRLSNEIKDKIDKKADEYMKNYLTGHKTDVKCLCHGDYRMNNILLKLTEGEITDVIPVDYQLMYYGSPIVDFLFFIFGATDKEFRRNHFVHLKDMYHETMEQYLKYFDIDIDIVYPKKKFEMDFEDNLEFGLELNLYIAPIIFTLEDDVPDFDKVDLLEVKVKLDDRYYERLQGVVDDMIEWGKL</sequence>
<dbReference type="AlphaFoldDB" id="A0A194PVZ6"/>
<keyword evidence="3" id="KW-1185">Reference proteome</keyword>
<feature type="domain" description="CHK kinase-like" evidence="1">
    <location>
        <begin position="142"/>
        <end position="326"/>
    </location>
</feature>
<dbReference type="PANTHER" id="PTHR11012">
    <property type="entry name" value="PROTEIN KINASE-LIKE DOMAIN-CONTAINING"/>
    <property type="match status" value="1"/>
</dbReference>
<dbReference type="InterPro" id="IPR015897">
    <property type="entry name" value="CHK_kinase-like"/>
</dbReference>
<dbReference type="Pfam" id="PF02958">
    <property type="entry name" value="EcKL"/>
    <property type="match status" value="1"/>
</dbReference>
<proteinExistence type="predicted"/>
<reference evidence="2 3" key="1">
    <citation type="journal article" date="2015" name="Nat. Commun.">
        <title>Outbred genome sequencing and CRISPR/Cas9 gene editing in butterflies.</title>
        <authorList>
            <person name="Li X."/>
            <person name="Fan D."/>
            <person name="Zhang W."/>
            <person name="Liu G."/>
            <person name="Zhang L."/>
            <person name="Zhao L."/>
            <person name="Fang X."/>
            <person name="Chen L."/>
            <person name="Dong Y."/>
            <person name="Chen Y."/>
            <person name="Ding Y."/>
            <person name="Zhao R."/>
            <person name="Feng M."/>
            <person name="Zhu Y."/>
            <person name="Feng Y."/>
            <person name="Jiang X."/>
            <person name="Zhu D."/>
            <person name="Xiang H."/>
            <person name="Feng X."/>
            <person name="Li S."/>
            <person name="Wang J."/>
            <person name="Zhang G."/>
            <person name="Kronforst M.R."/>
            <person name="Wang W."/>
        </authorList>
    </citation>
    <scope>NUCLEOTIDE SEQUENCE [LARGE SCALE GENOMIC DNA]</scope>
    <source>
        <strain evidence="2">Ya'a_city_454_Px</strain>
        <tissue evidence="2">Whole body</tissue>
    </source>
</reference>
<dbReference type="PANTHER" id="PTHR11012:SF30">
    <property type="entry name" value="PROTEIN KINASE-LIKE DOMAIN-CONTAINING"/>
    <property type="match status" value="1"/>
</dbReference>
<protein>
    <recommendedName>
        <fullName evidence="1">CHK kinase-like domain-containing protein</fullName>
    </recommendedName>
</protein>
<dbReference type="InterPro" id="IPR011009">
    <property type="entry name" value="Kinase-like_dom_sf"/>
</dbReference>
<evidence type="ECO:0000313" key="3">
    <source>
        <dbReference type="Proteomes" id="UP000053268"/>
    </source>
</evidence>
<dbReference type="Proteomes" id="UP000053268">
    <property type="component" value="Unassembled WGS sequence"/>
</dbReference>
<dbReference type="SMART" id="SM00587">
    <property type="entry name" value="CHK"/>
    <property type="match status" value="1"/>
</dbReference>
<accession>A0A194PVZ6</accession>
<organism evidence="2 3">
    <name type="scientific">Papilio xuthus</name>
    <name type="common">Asian swallowtail butterfly</name>
    <dbReference type="NCBI Taxonomy" id="66420"/>
    <lineage>
        <taxon>Eukaryota</taxon>
        <taxon>Metazoa</taxon>
        <taxon>Ecdysozoa</taxon>
        <taxon>Arthropoda</taxon>
        <taxon>Hexapoda</taxon>
        <taxon>Insecta</taxon>
        <taxon>Pterygota</taxon>
        <taxon>Neoptera</taxon>
        <taxon>Endopterygota</taxon>
        <taxon>Lepidoptera</taxon>
        <taxon>Glossata</taxon>
        <taxon>Ditrysia</taxon>
        <taxon>Papilionoidea</taxon>
        <taxon>Papilionidae</taxon>
        <taxon>Papilioninae</taxon>
        <taxon>Papilio</taxon>
    </lineage>
</organism>
<dbReference type="InterPro" id="IPR004119">
    <property type="entry name" value="EcKL"/>
</dbReference>
<evidence type="ECO:0000259" key="1">
    <source>
        <dbReference type="SMART" id="SM00587"/>
    </source>
</evidence>
<dbReference type="Gene3D" id="3.90.1200.10">
    <property type="match status" value="1"/>
</dbReference>
<dbReference type="EMBL" id="KQ459590">
    <property type="protein sequence ID" value="KPI97168.1"/>
    <property type="molecule type" value="Genomic_DNA"/>
</dbReference>
<evidence type="ECO:0000313" key="2">
    <source>
        <dbReference type="EMBL" id="KPI97168.1"/>
    </source>
</evidence>
<name>A0A194PVZ6_PAPXU</name>